<feature type="compositionally biased region" description="Polar residues" evidence="4">
    <location>
        <begin position="10"/>
        <end position="30"/>
    </location>
</feature>
<dbReference type="Proteomes" id="UP000785679">
    <property type="component" value="Unassembled WGS sequence"/>
</dbReference>
<dbReference type="EMBL" id="RRYP01013849">
    <property type="protein sequence ID" value="TNV76294.1"/>
    <property type="molecule type" value="Genomic_DNA"/>
</dbReference>
<evidence type="ECO:0000313" key="5">
    <source>
        <dbReference type="EMBL" id="TNV76294.1"/>
    </source>
</evidence>
<dbReference type="GO" id="GO:0000781">
    <property type="term" value="C:chromosome, telomeric region"/>
    <property type="evidence" value="ECO:0007669"/>
    <property type="project" value="TreeGrafter"/>
</dbReference>
<name>A0A8J8SZ73_HALGN</name>
<protein>
    <recommendedName>
        <fullName evidence="7">Replication protein A C-terminal domain-containing protein</fullName>
    </recommendedName>
</protein>
<keyword evidence="3" id="KW-0539">Nucleus</keyword>
<sequence>MFNRDRDNLPNPSSYNFNQEPRNFTRSRFTNNHQKSKVFTPVTLKMVYQSTPRPDDVCEFDGEPLNDVIVVGRLLRRLEEPMRTQFEINDNTHTYYVLFYHKGENQVPTALRNFHYEQFSYVKLYGNIRVFKEEKAIVGSYIKRVERFDEVTNHFLSVFVAQCIRKKGVLKGGTGEQKEFDREIGNQATLKEQSKALQQAVGGDVGGAEQMRKAVVENMKEQLKGRQFVSRDEIGESLRERPGYSASGLEGALNHLQNEGVIVSAHDNHHFFFV</sequence>
<gene>
    <name evidence="5" type="ORF">FGO68_gene5851</name>
</gene>
<dbReference type="SUPFAM" id="SSF50249">
    <property type="entry name" value="Nucleic acid-binding proteins"/>
    <property type="match status" value="1"/>
</dbReference>
<comment type="caution">
    <text evidence="5">The sequence shown here is derived from an EMBL/GenBank/DDBJ whole genome shotgun (WGS) entry which is preliminary data.</text>
</comment>
<comment type="subcellular location">
    <subcellularLocation>
        <location evidence="1">Nucleus</location>
    </subcellularLocation>
</comment>
<keyword evidence="6" id="KW-1185">Reference proteome</keyword>
<evidence type="ECO:0000313" key="6">
    <source>
        <dbReference type="Proteomes" id="UP000785679"/>
    </source>
</evidence>
<dbReference type="InterPro" id="IPR040260">
    <property type="entry name" value="RFA2-like"/>
</dbReference>
<organism evidence="5 6">
    <name type="scientific">Halteria grandinella</name>
    <dbReference type="NCBI Taxonomy" id="5974"/>
    <lineage>
        <taxon>Eukaryota</taxon>
        <taxon>Sar</taxon>
        <taxon>Alveolata</taxon>
        <taxon>Ciliophora</taxon>
        <taxon>Intramacronucleata</taxon>
        <taxon>Spirotrichea</taxon>
        <taxon>Stichotrichia</taxon>
        <taxon>Sporadotrichida</taxon>
        <taxon>Halteriidae</taxon>
        <taxon>Halteria</taxon>
    </lineage>
</organism>
<accession>A0A8J8SZ73</accession>
<dbReference type="GO" id="GO:0003697">
    <property type="term" value="F:single-stranded DNA binding"/>
    <property type="evidence" value="ECO:0007669"/>
    <property type="project" value="TreeGrafter"/>
</dbReference>
<evidence type="ECO:0000256" key="1">
    <source>
        <dbReference type="ARBA" id="ARBA00004123"/>
    </source>
</evidence>
<dbReference type="GO" id="GO:0005662">
    <property type="term" value="C:DNA replication factor A complex"/>
    <property type="evidence" value="ECO:0007669"/>
    <property type="project" value="TreeGrafter"/>
</dbReference>
<dbReference type="OrthoDB" id="25571at2759"/>
<dbReference type="PANTHER" id="PTHR13989">
    <property type="entry name" value="REPLICATION PROTEIN A-RELATED"/>
    <property type="match status" value="1"/>
</dbReference>
<feature type="region of interest" description="Disordered" evidence="4">
    <location>
        <begin position="1"/>
        <end position="30"/>
    </location>
</feature>
<dbReference type="AlphaFoldDB" id="A0A8J8SZ73"/>
<dbReference type="Gene3D" id="2.40.50.140">
    <property type="entry name" value="Nucleic acid-binding proteins"/>
    <property type="match status" value="1"/>
</dbReference>
<evidence type="ECO:0000256" key="4">
    <source>
        <dbReference type="SAM" id="MobiDB-lite"/>
    </source>
</evidence>
<dbReference type="GO" id="GO:0006289">
    <property type="term" value="P:nucleotide-excision repair"/>
    <property type="evidence" value="ECO:0007669"/>
    <property type="project" value="TreeGrafter"/>
</dbReference>
<dbReference type="GO" id="GO:0035861">
    <property type="term" value="C:site of double-strand break"/>
    <property type="evidence" value="ECO:0007669"/>
    <property type="project" value="TreeGrafter"/>
</dbReference>
<dbReference type="GO" id="GO:0006260">
    <property type="term" value="P:DNA replication"/>
    <property type="evidence" value="ECO:0007669"/>
    <property type="project" value="TreeGrafter"/>
</dbReference>
<dbReference type="PANTHER" id="PTHR13989:SF16">
    <property type="entry name" value="REPLICATION PROTEIN A2"/>
    <property type="match status" value="1"/>
</dbReference>
<evidence type="ECO:0000256" key="3">
    <source>
        <dbReference type="ARBA" id="ARBA00023242"/>
    </source>
</evidence>
<dbReference type="GO" id="GO:0000724">
    <property type="term" value="P:double-strand break repair via homologous recombination"/>
    <property type="evidence" value="ECO:0007669"/>
    <property type="project" value="TreeGrafter"/>
</dbReference>
<evidence type="ECO:0000256" key="2">
    <source>
        <dbReference type="ARBA" id="ARBA00023125"/>
    </source>
</evidence>
<evidence type="ECO:0008006" key="7">
    <source>
        <dbReference type="Google" id="ProtNLM"/>
    </source>
</evidence>
<keyword evidence="2" id="KW-0238">DNA-binding</keyword>
<dbReference type="InterPro" id="IPR012340">
    <property type="entry name" value="NA-bd_OB-fold"/>
</dbReference>
<proteinExistence type="predicted"/>
<reference evidence="5" key="1">
    <citation type="submission" date="2019-06" db="EMBL/GenBank/DDBJ databases">
        <authorList>
            <person name="Zheng W."/>
        </authorList>
    </citation>
    <scope>NUCLEOTIDE SEQUENCE</scope>
    <source>
        <strain evidence="5">QDHG01</strain>
    </source>
</reference>